<dbReference type="InterPro" id="IPR011330">
    <property type="entry name" value="Glyco_hydro/deAcase_b/a-brl"/>
</dbReference>
<dbReference type="RefSeq" id="WP_343992163.1">
    <property type="nucleotide sequence ID" value="NZ_BAAALG010000003.1"/>
</dbReference>
<dbReference type="PANTHER" id="PTHR30292">
    <property type="entry name" value="UNCHARACTERIZED PROTEIN YBGL-RELATED"/>
    <property type="match status" value="1"/>
</dbReference>
<gene>
    <name evidence="1" type="ORF">GCM10009668_11060</name>
</gene>
<dbReference type="Gene3D" id="3.20.20.370">
    <property type="entry name" value="Glycoside hydrolase/deacetylase"/>
    <property type="match status" value="1"/>
</dbReference>
<evidence type="ECO:0000313" key="2">
    <source>
        <dbReference type="Proteomes" id="UP001501581"/>
    </source>
</evidence>
<dbReference type="NCBIfam" id="NF003814">
    <property type="entry name" value="PRK05406.1-3"/>
    <property type="match status" value="1"/>
</dbReference>
<comment type="caution">
    <text evidence="1">The sequence shown here is derived from an EMBL/GenBank/DDBJ whole genome shotgun (WGS) entry which is preliminary data.</text>
</comment>
<dbReference type="Proteomes" id="UP001501581">
    <property type="component" value="Unassembled WGS sequence"/>
</dbReference>
<protein>
    <submittedName>
        <fullName evidence="1">5-oxoprolinase subunit PxpA</fullName>
    </submittedName>
</protein>
<dbReference type="Pfam" id="PF03746">
    <property type="entry name" value="LamB_YcsF"/>
    <property type="match status" value="1"/>
</dbReference>
<dbReference type="InterPro" id="IPR005501">
    <property type="entry name" value="LamB/YcsF/PxpA-like"/>
</dbReference>
<reference evidence="1 2" key="1">
    <citation type="journal article" date="2019" name="Int. J. Syst. Evol. Microbiol.">
        <title>The Global Catalogue of Microorganisms (GCM) 10K type strain sequencing project: providing services to taxonomists for standard genome sequencing and annotation.</title>
        <authorList>
            <consortium name="The Broad Institute Genomics Platform"/>
            <consortium name="The Broad Institute Genome Sequencing Center for Infectious Disease"/>
            <person name="Wu L."/>
            <person name="Ma J."/>
        </authorList>
    </citation>
    <scope>NUCLEOTIDE SEQUENCE [LARGE SCALE GENOMIC DNA]</scope>
    <source>
        <strain evidence="1 2">JCM 13008</strain>
    </source>
</reference>
<dbReference type="EMBL" id="BAAALG010000003">
    <property type="protein sequence ID" value="GAA1096303.1"/>
    <property type="molecule type" value="Genomic_DNA"/>
</dbReference>
<dbReference type="PANTHER" id="PTHR30292:SF0">
    <property type="entry name" value="5-OXOPROLINASE SUBUNIT A"/>
    <property type="match status" value="1"/>
</dbReference>
<proteinExistence type="predicted"/>
<accession>A0ABN1TS33</accession>
<organism evidence="1 2">
    <name type="scientific">Nocardioides dubius</name>
    <dbReference type="NCBI Taxonomy" id="317019"/>
    <lineage>
        <taxon>Bacteria</taxon>
        <taxon>Bacillati</taxon>
        <taxon>Actinomycetota</taxon>
        <taxon>Actinomycetes</taxon>
        <taxon>Propionibacteriales</taxon>
        <taxon>Nocardioidaceae</taxon>
        <taxon>Nocardioides</taxon>
    </lineage>
</organism>
<sequence length="232" mass="24388">MRQIDVNADLGEEITDDAGLLAVVTSANLACGFHAGTPAIMREVCDRAAERGVAIGAQVSYADREHFGRRRLDVPFDLLAQQVADQVGLLREIAAAAGISVRYLKPHGALYNRVVDDAEQAAAVLAGSGDLPVLGLPGGLLLEQARTAGRQVWQEGFPDRGYTPAGRLVPRDEAGALITEEAEIVRGALRLAERVDSVCLHGDSAGAVAHARAVRAALEEAGFVVASFSTGR</sequence>
<dbReference type="SUPFAM" id="SSF88713">
    <property type="entry name" value="Glycoside hydrolase/deacetylase"/>
    <property type="match status" value="1"/>
</dbReference>
<keyword evidence="2" id="KW-1185">Reference proteome</keyword>
<evidence type="ECO:0000313" key="1">
    <source>
        <dbReference type="EMBL" id="GAA1096303.1"/>
    </source>
</evidence>
<name>A0ABN1TS33_9ACTN</name>